<feature type="domain" description="Myb-like" evidence="2">
    <location>
        <begin position="56"/>
        <end position="106"/>
    </location>
</feature>
<evidence type="ECO:0000313" key="5">
    <source>
        <dbReference type="Proteomes" id="UP000183809"/>
    </source>
</evidence>
<dbReference type="SUPFAM" id="SSF46689">
    <property type="entry name" value="Homeodomain-like"/>
    <property type="match status" value="2"/>
</dbReference>
<feature type="compositionally biased region" description="Polar residues" evidence="1">
    <location>
        <begin position="200"/>
        <end position="209"/>
    </location>
</feature>
<feature type="domain" description="Myb-like" evidence="2">
    <location>
        <begin position="7"/>
        <end position="55"/>
    </location>
</feature>
<dbReference type="InterPro" id="IPR001005">
    <property type="entry name" value="SANT/Myb"/>
</dbReference>
<feature type="compositionally biased region" description="Polar residues" evidence="1">
    <location>
        <begin position="174"/>
        <end position="187"/>
    </location>
</feature>
<gene>
    <name evidence="4" type="ORF">BKCO1_4100022</name>
</gene>
<keyword evidence="5" id="KW-1185">Reference proteome</keyword>
<reference evidence="4 5" key="1">
    <citation type="submission" date="2016-10" db="EMBL/GenBank/DDBJ databases">
        <title>Proteomics and genomics reveal pathogen-plant mechanisms compatible with a hemibiotrophic lifestyle of Diplodia corticola.</title>
        <authorList>
            <person name="Fernandes I."/>
            <person name="De Jonge R."/>
            <person name="Van De Peer Y."/>
            <person name="Devreese B."/>
            <person name="Alves A."/>
            <person name="Esteves A.C."/>
        </authorList>
    </citation>
    <scope>NUCLEOTIDE SEQUENCE [LARGE SCALE GENOMIC DNA]</scope>
    <source>
        <strain evidence="4 5">CBS 112549</strain>
    </source>
</reference>
<feature type="domain" description="HTH myb-type" evidence="3">
    <location>
        <begin position="1"/>
        <end position="55"/>
    </location>
</feature>
<dbReference type="InterPro" id="IPR050560">
    <property type="entry name" value="MYB_TF"/>
</dbReference>
<dbReference type="RefSeq" id="XP_020128398.1">
    <property type="nucleotide sequence ID" value="XM_020275782.1"/>
</dbReference>
<dbReference type="GO" id="GO:0000978">
    <property type="term" value="F:RNA polymerase II cis-regulatory region sequence-specific DNA binding"/>
    <property type="evidence" value="ECO:0007669"/>
    <property type="project" value="TreeGrafter"/>
</dbReference>
<dbReference type="GO" id="GO:0000278">
    <property type="term" value="P:mitotic cell cycle"/>
    <property type="evidence" value="ECO:0007669"/>
    <property type="project" value="TreeGrafter"/>
</dbReference>
<dbReference type="STRING" id="236234.A0A1J9QVW4"/>
<comment type="caution">
    <text evidence="4">The sequence shown here is derived from an EMBL/GenBank/DDBJ whole genome shotgun (WGS) entry which is preliminary data.</text>
</comment>
<dbReference type="EMBL" id="MNUE01000041">
    <property type="protein sequence ID" value="OJD32138.1"/>
    <property type="molecule type" value="Genomic_DNA"/>
</dbReference>
<protein>
    <submittedName>
        <fullName evidence="4">Myb transcription protein</fullName>
    </submittedName>
</protein>
<organism evidence="4 5">
    <name type="scientific">Diplodia corticola</name>
    <dbReference type="NCBI Taxonomy" id="236234"/>
    <lineage>
        <taxon>Eukaryota</taxon>
        <taxon>Fungi</taxon>
        <taxon>Dikarya</taxon>
        <taxon>Ascomycota</taxon>
        <taxon>Pezizomycotina</taxon>
        <taxon>Dothideomycetes</taxon>
        <taxon>Dothideomycetes incertae sedis</taxon>
        <taxon>Botryosphaeriales</taxon>
        <taxon>Botryosphaeriaceae</taxon>
        <taxon>Diplodia</taxon>
    </lineage>
</organism>
<evidence type="ECO:0000259" key="3">
    <source>
        <dbReference type="PROSITE" id="PS51294"/>
    </source>
</evidence>
<dbReference type="GO" id="GO:0045944">
    <property type="term" value="P:positive regulation of transcription by RNA polymerase II"/>
    <property type="evidence" value="ECO:0007669"/>
    <property type="project" value="TreeGrafter"/>
</dbReference>
<feature type="region of interest" description="Disordered" evidence="1">
    <location>
        <begin position="200"/>
        <end position="221"/>
    </location>
</feature>
<accession>A0A1J9QVW4</accession>
<dbReference type="CDD" id="cd00167">
    <property type="entry name" value="SANT"/>
    <property type="match status" value="3"/>
</dbReference>
<name>A0A1J9QVW4_9PEZI</name>
<dbReference type="OrthoDB" id="2143914at2759"/>
<feature type="compositionally biased region" description="Polar residues" evidence="1">
    <location>
        <begin position="261"/>
        <end position="287"/>
    </location>
</feature>
<dbReference type="PANTHER" id="PTHR45614:SF265">
    <property type="entry name" value="MYB-LIKE DOMAIN-CONTAINING PROTEIN-RELATED"/>
    <property type="match status" value="1"/>
</dbReference>
<dbReference type="GeneID" id="31016043"/>
<feature type="compositionally biased region" description="Basic and acidic residues" evidence="1">
    <location>
        <begin position="163"/>
        <end position="173"/>
    </location>
</feature>
<feature type="domain" description="HTH myb-type" evidence="3">
    <location>
        <begin position="59"/>
        <end position="110"/>
    </location>
</feature>
<dbReference type="Gene3D" id="1.10.10.60">
    <property type="entry name" value="Homeodomain-like"/>
    <property type="match status" value="3"/>
</dbReference>
<dbReference type="AlphaFoldDB" id="A0A1J9QVW4"/>
<dbReference type="PANTHER" id="PTHR45614">
    <property type="entry name" value="MYB PROTEIN-RELATED"/>
    <property type="match status" value="1"/>
</dbReference>
<feature type="compositionally biased region" description="Basic and acidic residues" evidence="1">
    <location>
        <begin position="210"/>
        <end position="219"/>
    </location>
</feature>
<dbReference type="PROSITE" id="PS50090">
    <property type="entry name" value="MYB_LIKE"/>
    <property type="match status" value="2"/>
</dbReference>
<feature type="region of interest" description="Disordered" evidence="1">
    <location>
        <begin position="163"/>
        <end position="187"/>
    </location>
</feature>
<dbReference type="InterPro" id="IPR009057">
    <property type="entry name" value="Homeodomain-like_sf"/>
</dbReference>
<evidence type="ECO:0000313" key="4">
    <source>
        <dbReference type="EMBL" id="OJD32138.1"/>
    </source>
</evidence>
<dbReference type="Pfam" id="PF00249">
    <property type="entry name" value="Myb_DNA-binding"/>
    <property type="match status" value="1"/>
</dbReference>
<evidence type="ECO:0000256" key="1">
    <source>
        <dbReference type="SAM" id="MobiDB-lite"/>
    </source>
</evidence>
<dbReference type="Pfam" id="PF13921">
    <property type="entry name" value="Myb_DNA-bind_6"/>
    <property type="match status" value="2"/>
</dbReference>
<dbReference type="SMART" id="SM00717">
    <property type="entry name" value="SANT"/>
    <property type="match status" value="3"/>
</dbReference>
<sequence length="342" mass="38218">MSKVAKRWTPEEDQMLLRQVSCSTTQGKARDWTAIAAGVPGRSNKDCRKRWCNHLVGGLRKGSWETSEDRILAASVEQYGFQWALVAEEVGTRSADQCAKRWQHSLDPSLDHSKWTTQESKEKELLEAVEKHGRAWKQIQTQYFPNRATNNVKNRYVTLARKREAGADGRDTPMTDSESATAASPSCATVVASVEETSSLYRSDAASTTSEDRKDRGEMFDLGMLTNMRRTTPFMSLGMPDEDGFTNDMSLDFGEDYNPMADSSPSRSLHNQTRSHGSASQSSSNTRFDSAADKLSALMNMDFLPTRSAQFVLTIDNPSPETITKIIGILIQSDIKFRTEMK</sequence>
<dbReference type="PROSITE" id="PS51294">
    <property type="entry name" value="HTH_MYB"/>
    <property type="match status" value="3"/>
</dbReference>
<dbReference type="InterPro" id="IPR017930">
    <property type="entry name" value="Myb_dom"/>
</dbReference>
<proteinExistence type="predicted"/>
<dbReference type="GO" id="GO:0005634">
    <property type="term" value="C:nucleus"/>
    <property type="evidence" value="ECO:0007669"/>
    <property type="project" value="TreeGrafter"/>
</dbReference>
<dbReference type="Proteomes" id="UP000183809">
    <property type="component" value="Unassembled WGS sequence"/>
</dbReference>
<evidence type="ECO:0000259" key="2">
    <source>
        <dbReference type="PROSITE" id="PS50090"/>
    </source>
</evidence>
<feature type="domain" description="HTH myb-type" evidence="3">
    <location>
        <begin position="112"/>
        <end position="164"/>
    </location>
</feature>
<dbReference type="GO" id="GO:0000981">
    <property type="term" value="F:DNA-binding transcription factor activity, RNA polymerase II-specific"/>
    <property type="evidence" value="ECO:0007669"/>
    <property type="project" value="TreeGrafter"/>
</dbReference>
<feature type="region of interest" description="Disordered" evidence="1">
    <location>
        <begin position="252"/>
        <end position="287"/>
    </location>
</feature>